<evidence type="ECO:0000313" key="4">
    <source>
        <dbReference type="Proteomes" id="UP000630805"/>
    </source>
</evidence>
<comment type="similarity">
    <text evidence="1">Belongs to the GMC oxidoreductase family.</text>
</comment>
<dbReference type="Gene3D" id="3.50.50.60">
    <property type="entry name" value="FAD/NAD(P)-binding domain"/>
    <property type="match status" value="1"/>
</dbReference>
<proteinExistence type="inferred from homology"/>
<dbReference type="InterPro" id="IPR007867">
    <property type="entry name" value="GMC_OxRtase_C"/>
</dbReference>
<feature type="domain" description="Glucose-methanol-choline oxidoreductase C-terminal" evidence="2">
    <location>
        <begin position="22"/>
        <end position="75"/>
    </location>
</feature>
<dbReference type="PANTHER" id="PTHR11552:SF147">
    <property type="entry name" value="CHOLINE DEHYDROGENASE, MITOCHONDRIAL"/>
    <property type="match status" value="1"/>
</dbReference>
<dbReference type="RefSeq" id="WP_176866859.1">
    <property type="nucleotide sequence ID" value="NZ_JABXWT010000014.1"/>
</dbReference>
<name>A0ABX2PXR7_9RHOB</name>
<dbReference type="PANTHER" id="PTHR11552">
    <property type="entry name" value="GLUCOSE-METHANOL-CHOLINE GMC OXIDOREDUCTASE"/>
    <property type="match status" value="1"/>
</dbReference>
<dbReference type="EMBL" id="JABXWT010000014">
    <property type="protein sequence ID" value="NVO57799.1"/>
    <property type="molecule type" value="Genomic_DNA"/>
</dbReference>
<gene>
    <name evidence="3" type="ORF">HW561_18530</name>
</gene>
<dbReference type="InterPro" id="IPR036188">
    <property type="entry name" value="FAD/NAD-bd_sf"/>
</dbReference>
<accession>A0ABX2PXR7</accession>
<dbReference type="SUPFAM" id="SSF51905">
    <property type="entry name" value="FAD/NAD(P)-binding domain"/>
    <property type="match status" value="2"/>
</dbReference>
<dbReference type="Proteomes" id="UP000630805">
    <property type="component" value="Unassembled WGS sequence"/>
</dbReference>
<comment type="caution">
    <text evidence="3">The sequence shown here is derived from an EMBL/GenBank/DDBJ whole genome shotgun (WGS) entry which is preliminary data.</text>
</comment>
<dbReference type="Pfam" id="PF05199">
    <property type="entry name" value="GMC_oxred_C"/>
    <property type="match status" value="1"/>
</dbReference>
<reference evidence="3 4" key="1">
    <citation type="submission" date="2020-06" db="EMBL/GenBank/DDBJ databases">
        <authorList>
            <person name="Cao W.R."/>
        </authorList>
    </citation>
    <scope>NUCLEOTIDE SEQUENCE [LARGE SCALE GENOMIC DNA]</scope>
    <source>
        <strain evidence="3 4">B1Z28</strain>
    </source>
</reference>
<dbReference type="InterPro" id="IPR012132">
    <property type="entry name" value="GMC_OxRdtase"/>
</dbReference>
<evidence type="ECO:0000259" key="2">
    <source>
        <dbReference type="Pfam" id="PF05199"/>
    </source>
</evidence>
<protein>
    <submittedName>
        <fullName evidence="3">GMC family oxidoreductase</fullName>
    </submittedName>
</protein>
<organism evidence="3 4">
    <name type="scientific">Ruegeria haliotis</name>
    <dbReference type="NCBI Taxonomy" id="2747601"/>
    <lineage>
        <taxon>Bacteria</taxon>
        <taxon>Pseudomonadati</taxon>
        <taxon>Pseudomonadota</taxon>
        <taxon>Alphaproteobacteria</taxon>
        <taxon>Rhodobacterales</taxon>
        <taxon>Roseobacteraceae</taxon>
        <taxon>Ruegeria</taxon>
    </lineage>
</organism>
<evidence type="ECO:0000256" key="1">
    <source>
        <dbReference type="ARBA" id="ARBA00010790"/>
    </source>
</evidence>
<evidence type="ECO:0000313" key="3">
    <source>
        <dbReference type="EMBL" id="NVO57799.1"/>
    </source>
</evidence>
<sequence length="88" mass="9196">MSNQAEYDFIVIGAGSAGCAAAAFHPVGTLSMGTDTATPDTERLKVRGFDDLWGANASIMPKITSANTNAPPMMIEYRAGRTISEDAA</sequence>
<keyword evidence="4" id="KW-1185">Reference proteome</keyword>